<evidence type="ECO:0000313" key="2">
    <source>
        <dbReference type="Proteomes" id="UP000252519"/>
    </source>
</evidence>
<protein>
    <submittedName>
        <fullName evidence="1">Uncharacterized protein</fullName>
    </submittedName>
</protein>
<comment type="caution">
    <text evidence="1">The sequence shown here is derived from an EMBL/GenBank/DDBJ whole genome shotgun (WGS) entry which is preliminary data.</text>
</comment>
<dbReference type="EMBL" id="JOJR01001153">
    <property type="protein sequence ID" value="RCN32119.1"/>
    <property type="molecule type" value="Genomic_DNA"/>
</dbReference>
<dbReference type="Proteomes" id="UP000252519">
    <property type="component" value="Unassembled WGS sequence"/>
</dbReference>
<gene>
    <name evidence="1" type="ORF">ANCCAN_22081</name>
</gene>
<dbReference type="AlphaFoldDB" id="A0A368FM89"/>
<keyword evidence="2" id="KW-1185">Reference proteome</keyword>
<organism evidence="1 2">
    <name type="scientific">Ancylostoma caninum</name>
    <name type="common">Dog hookworm</name>
    <dbReference type="NCBI Taxonomy" id="29170"/>
    <lineage>
        <taxon>Eukaryota</taxon>
        <taxon>Metazoa</taxon>
        <taxon>Ecdysozoa</taxon>
        <taxon>Nematoda</taxon>
        <taxon>Chromadorea</taxon>
        <taxon>Rhabditida</taxon>
        <taxon>Rhabditina</taxon>
        <taxon>Rhabditomorpha</taxon>
        <taxon>Strongyloidea</taxon>
        <taxon>Ancylostomatidae</taxon>
        <taxon>Ancylostomatinae</taxon>
        <taxon>Ancylostoma</taxon>
    </lineage>
</organism>
<proteinExistence type="predicted"/>
<evidence type="ECO:0000313" key="1">
    <source>
        <dbReference type="EMBL" id="RCN32119.1"/>
    </source>
</evidence>
<reference evidence="1 2" key="1">
    <citation type="submission" date="2014-10" db="EMBL/GenBank/DDBJ databases">
        <title>Draft genome of the hookworm Ancylostoma caninum.</title>
        <authorList>
            <person name="Mitreva M."/>
        </authorList>
    </citation>
    <scope>NUCLEOTIDE SEQUENCE [LARGE SCALE GENOMIC DNA]</scope>
    <source>
        <strain evidence="1 2">Baltimore</strain>
    </source>
</reference>
<name>A0A368FM89_ANCCA</name>
<accession>A0A368FM89</accession>
<sequence length="42" mass="4913">MVIVARQRSSLALLWITTMTLRNLGRARFHRFSPPIKEAKVF</sequence>